<keyword evidence="1" id="KW-0812">Transmembrane</keyword>
<protein>
    <submittedName>
        <fullName evidence="2">Uncharacterized protein</fullName>
    </submittedName>
</protein>
<accession>A0A8S5THT6</accession>
<name>A0A8S5THT6_9CAUD</name>
<keyword evidence="1" id="KW-1133">Transmembrane helix</keyword>
<proteinExistence type="predicted"/>
<organism evidence="2">
    <name type="scientific">Siphoviridae sp. ct6Ob18</name>
    <dbReference type="NCBI Taxonomy" id="2827783"/>
    <lineage>
        <taxon>Viruses</taxon>
        <taxon>Duplodnaviria</taxon>
        <taxon>Heunggongvirae</taxon>
        <taxon>Uroviricota</taxon>
        <taxon>Caudoviricetes</taxon>
    </lineage>
</organism>
<dbReference type="EMBL" id="BK032824">
    <property type="protein sequence ID" value="DAF62559.1"/>
    <property type="molecule type" value="Genomic_DNA"/>
</dbReference>
<keyword evidence="1" id="KW-0472">Membrane</keyword>
<feature type="transmembrane region" description="Helical" evidence="1">
    <location>
        <begin position="6"/>
        <end position="24"/>
    </location>
</feature>
<evidence type="ECO:0000256" key="1">
    <source>
        <dbReference type="SAM" id="Phobius"/>
    </source>
</evidence>
<sequence>MFTAMQIIILIMILLLGISIRLLLTVGFSSMEDKKEVEQSAVNDFFCDPLIRKA</sequence>
<reference evidence="2" key="1">
    <citation type="journal article" date="2021" name="Proc. Natl. Acad. Sci. U.S.A.">
        <title>A Catalog of Tens of Thousands of Viruses from Human Metagenomes Reveals Hidden Associations with Chronic Diseases.</title>
        <authorList>
            <person name="Tisza M.J."/>
            <person name="Buck C.B."/>
        </authorList>
    </citation>
    <scope>NUCLEOTIDE SEQUENCE</scope>
    <source>
        <strain evidence="2">Ct6Ob18</strain>
    </source>
</reference>
<evidence type="ECO:0000313" key="2">
    <source>
        <dbReference type="EMBL" id="DAF62559.1"/>
    </source>
</evidence>